<dbReference type="Gene3D" id="1.10.10.10">
    <property type="entry name" value="Winged helix-like DNA-binding domain superfamily/Winged helix DNA-binding domain"/>
    <property type="match status" value="1"/>
</dbReference>
<dbReference type="PROSITE" id="PS50039">
    <property type="entry name" value="FORK_HEAD_3"/>
    <property type="match status" value="1"/>
</dbReference>
<dbReference type="SMART" id="SM00339">
    <property type="entry name" value="FH"/>
    <property type="match status" value="1"/>
</dbReference>
<dbReference type="InterPro" id="IPR030456">
    <property type="entry name" value="TF_fork_head_CS_2"/>
</dbReference>
<feature type="DNA-binding region" description="Fork-head" evidence="3">
    <location>
        <begin position="151"/>
        <end position="243"/>
    </location>
</feature>
<feature type="compositionally biased region" description="Basic and acidic residues" evidence="4">
    <location>
        <begin position="400"/>
        <end position="416"/>
    </location>
</feature>
<dbReference type="PANTHER" id="PTHR11829:SF343">
    <property type="entry name" value="FORK-HEAD DOMAIN-CONTAINING PROTEIN"/>
    <property type="match status" value="1"/>
</dbReference>
<dbReference type="InterPro" id="IPR036388">
    <property type="entry name" value="WH-like_DNA-bd_sf"/>
</dbReference>
<evidence type="ECO:0000256" key="2">
    <source>
        <dbReference type="ARBA" id="ARBA00023242"/>
    </source>
</evidence>
<feature type="signal peptide" evidence="5">
    <location>
        <begin position="1"/>
        <end position="25"/>
    </location>
</feature>
<feature type="compositionally biased region" description="Polar residues" evidence="4">
    <location>
        <begin position="417"/>
        <end position="429"/>
    </location>
</feature>
<dbReference type="PROSITE" id="PS00658">
    <property type="entry name" value="FORK_HEAD_2"/>
    <property type="match status" value="1"/>
</dbReference>
<dbReference type="GO" id="GO:0030154">
    <property type="term" value="P:cell differentiation"/>
    <property type="evidence" value="ECO:0007669"/>
    <property type="project" value="TreeGrafter"/>
</dbReference>
<dbReference type="FunFam" id="1.10.10.10:FF:000352">
    <property type="entry name" value="Forkhead box Q2"/>
    <property type="match status" value="1"/>
</dbReference>
<dbReference type="InterPro" id="IPR047519">
    <property type="entry name" value="FH_FOXQ2-like"/>
</dbReference>
<sequence>MVHRSPALLSVTCVIIIVQEPIVWYKVCIGENNSKNCVYKVCKQHINEPKGESVAHDLFTAMCSSNPATVMLPYGIKVPISSPYIQSSQMAVELQRAQQFYDYSARMHYGIRGYPNALGLTSYQTHPSVDHYLQHYLYKDPRIRYLHEEPKPNHSYIGLIAMAILSSRDKKLVLSDIYQWILDNYPYFRTRGPGWRNSIRHNLSLNDCFIKSGRSANGKGHYWAIHPANIDDFQKGDFRRRRAQRRVRRHMGLAVPDDDESPVPSPSETNWADHEDADLQRPRRSYSEELSNADDECLDITNDTENSLSLSEEANSPSEKKTEQQTNLDLKVTESERVPPKKRNFDMDSLLAPDTGIKHHRGDDTHFLPYEQTDKAEDTDIDVETEARDSPKILIAPESSSEKENVLDLSSQRDEITQQNSLKLNEDSSLSGNNGLVFGSSLRGFTPISPASSDAVQGSSESWSSLRPYLPAYPVMGLKNGLQHSIFLSRTISQIQQNRPGTRFPYRLPLERTSRLPDVTHNRQMTN</sequence>
<evidence type="ECO:0000313" key="8">
    <source>
        <dbReference type="Proteomes" id="UP000005408"/>
    </source>
</evidence>
<feature type="domain" description="Fork-head" evidence="6">
    <location>
        <begin position="151"/>
        <end position="243"/>
    </location>
</feature>
<feature type="region of interest" description="Disordered" evidence="4">
    <location>
        <begin position="244"/>
        <end position="332"/>
    </location>
</feature>
<feature type="region of interest" description="Disordered" evidence="4">
    <location>
        <begin position="394"/>
        <end position="429"/>
    </location>
</feature>
<feature type="compositionally biased region" description="Low complexity" evidence="4">
    <location>
        <begin position="305"/>
        <end position="317"/>
    </location>
</feature>
<dbReference type="EnsemblMetazoa" id="G11954.2">
    <property type="protein sequence ID" value="G11954.2:cds"/>
    <property type="gene ID" value="G11954"/>
</dbReference>
<dbReference type="GO" id="GO:0009653">
    <property type="term" value="P:anatomical structure morphogenesis"/>
    <property type="evidence" value="ECO:0007669"/>
    <property type="project" value="TreeGrafter"/>
</dbReference>
<evidence type="ECO:0000256" key="3">
    <source>
        <dbReference type="PROSITE-ProRule" id="PRU00089"/>
    </source>
</evidence>
<evidence type="ECO:0000259" key="6">
    <source>
        <dbReference type="PROSITE" id="PS50039"/>
    </source>
</evidence>
<feature type="chain" id="PRO_5036502171" description="Fork-head domain-containing protein" evidence="5">
    <location>
        <begin position="26"/>
        <end position="527"/>
    </location>
</feature>
<proteinExistence type="predicted"/>
<evidence type="ECO:0000313" key="7">
    <source>
        <dbReference type="EnsemblMetazoa" id="G11954.2:cds"/>
    </source>
</evidence>
<evidence type="ECO:0000256" key="5">
    <source>
        <dbReference type="SAM" id="SignalP"/>
    </source>
</evidence>
<dbReference type="SUPFAM" id="SSF46785">
    <property type="entry name" value="Winged helix' DNA-binding domain"/>
    <property type="match status" value="1"/>
</dbReference>
<evidence type="ECO:0000256" key="4">
    <source>
        <dbReference type="SAM" id="MobiDB-lite"/>
    </source>
</evidence>
<dbReference type="CDD" id="cd20035">
    <property type="entry name" value="FH_FOXQ2-like"/>
    <property type="match status" value="1"/>
</dbReference>
<dbReference type="Proteomes" id="UP000005408">
    <property type="component" value="Unassembled WGS sequence"/>
</dbReference>
<dbReference type="InterPro" id="IPR036390">
    <property type="entry name" value="WH_DNA-bd_sf"/>
</dbReference>
<name>A0A8W8I0V5_MAGGI</name>
<dbReference type="InterPro" id="IPR001766">
    <property type="entry name" value="Fork_head_dom"/>
</dbReference>
<keyword evidence="8" id="KW-1185">Reference proteome</keyword>
<dbReference type="GO" id="GO:0005634">
    <property type="term" value="C:nucleus"/>
    <property type="evidence" value="ECO:0007669"/>
    <property type="project" value="UniProtKB-SubCell"/>
</dbReference>
<dbReference type="Pfam" id="PF00250">
    <property type="entry name" value="Forkhead"/>
    <property type="match status" value="1"/>
</dbReference>
<dbReference type="PRINTS" id="PR00053">
    <property type="entry name" value="FORKHEAD"/>
</dbReference>
<keyword evidence="5" id="KW-0732">Signal</keyword>
<dbReference type="GO" id="GO:0000978">
    <property type="term" value="F:RNA polymerase II cis-regulatory region sequence-specific DNA binding"/>
    <property type="evidence" value="ECO:0007669"/>
    <property type="project" value="TreeGrafter"/>
</dbReference>
<keyword evidence="2 3" id="KW-0539">Nucleus</keyword>
<accession>A0A8W8I0V5</accession>
<reference evidence="7" key="1">
    <citation type="submission" date="2022-08" db="UniProtKB">
        <authorList>
            <consortium name="EnsemblMetazoa"/>
        </authorList>
    </citation>
    <scope>IDENTIFICATION</scope>
    <source>
        <strain evidence="7">05x7-T-G4-1.051#20</strain>
    </source>
</reference>
<keyword evidence="1 3" id="KW-0238">DNA-binding</keyword>
<dbReference type="GO" id="GO:0000981">
    <property type="term" value="F:DNA-binding transcription factor activity, RNA polymerase II-specific"/>
    <property type="evidence" value="ECO:0007669"/>
    <property type="project" value="TreeGrafter"/>
</dbReference>
<dbReference type="AlphaFoldDB" id="A0A8W8I0V5"/>
<evidence type="ECO:0000256" key="1">
    <source>
        <dbReference type="ARBA" id="ARBA00023125"/>
    </source>
</evidence>
<dbReference type="PANTHER" id="PTHR11829">
    <property type="entry name" value="FORKHEAD BOX PROTEIN"/>
    <property type="match status" value="1"/>
</dbReference>
<comment type="subcellular location">
    <subcellularLocation>
        <location evidence="3">Nucleus</location>
    </subcellularLocation>
</comment>
<organism evidence="7 8">
    <name type="scientific">Magallana gigas</name>
    <name type="common">Pacific oyster</name>
    <name type="synonym">Crassostrea gigas</name>
    <dbReference type="NCBI Taxonomy" id="29159"/>
    <lineage>
        <taxon>Eukaryota</taxon>
        <taxon>Metazoa</taxon>
        <taxon>Spiralia</taxon>
        <taxon>Lophotrochozoa</taxon>
        <taxon>Mollusca</taxon>
        <taxon>Bivalvia</taxon>
        <taxon>Autobranchia</taxon>
        <taxon>Pteriomorphia</taxon>
        <taxon>Ostreida</taxon>
        <taxon>Ostreoidea</taxon>
        <taxon>Ostreidae</taxon>
        <taxon>Magallana</taxon>
    </lineage>
</organism>
<feature type="compositionally biased region" description="Basic and acidic residues" evidence="4">
    <location>
        <begin position="271"/>
        <end position="287"/>
    </location>
</feature>
<protein>
    <recommendedName>
        <fullName evidence="6">Fork-head domain-containing protein</fullName>
    </recommendedName>
</protein>
<dbReference type="InterPro" id="IPR050211">
    <property type="entry name" value="FOX_domain-containing"/>
</dbReference>